<dbReference type="HOGENOM" id="CLU_1321353_0_0_1"/>
<feature type="compositionally biased region" description="Basic residues" evidence="1">
    <location>
        <begin position="1"/>
        <end position="12"/>
    </location>
</feature>
<accession>G4TIS4</accession>
<comment type="caution">
    <text evidence="2">The sequence shown here is derived from an EMBL/GenBank/DDBJ whole genome shotgun (WGS) entry which is preliminary data.</text>
</comment>
<dbReference type="InParanoid" id="G4TIS4"/>
<reference evidence="2 3" key="1">
    <citation type="journal article" date="2011" name="PLoS Pathog.">
        <title>Endophytic Life Strategies Decoded by Genome and Transcriptome Analyses of the Mutualistic Root Symbiont Piriformospora indica.</title>
        <authorList>
            <person name="Zuccaro A."/>
            <person name="Lahrmann U."/>
            <person name="Guldener U."/>
            <person name="Langen G."/>
            <person name="Pfiffi S."/>
            <person name="Biedenkopf D."/>
            <person name="Wong P."/>
            <person name="Samans B."/>
            <person name="Grimm C."/>
            <person name="Basiewicz M."/>
            <person name="Murat C."/>
            <person name="Martin F."/>
            <person name="Kogel K.H."/>
        </authorList>
    </citation>
    <scope>NUCLEOTIDE SEQUENCE [LARGE SCALE GENOMIC DNA]</scope>
    <source>
        <strain evidence="2 3">DSM 11827</strain>
    </source>
</reference>
<feature type="region of interest" description="Disordered" evidence="1">
    <location>
        <begin position="1"/>
        <end position="46"/>
    </location>
</feature>
<organism evidence="2 3">
    <name type="scientific">Serendipita indica (strain DSM 11827)</name>
    <name type="common">Root endophyte fungus</name>
    <name type="synonym">Piriformospora indica</name>
    <dbReference type="NCBI Taxonomy" id="1109443"/>
    <lineage>
        <taxon>Eukaryota</taxon>
        <taxon>Fungi</taxon>
        <taxon>Dikarya</taxon>
        <taxon>Basidiomycota</taxon>
        <taxon>Agaricomycotina</taxon>
        <taxon>Agaricomycetes</taxon>
        <taxon>Sebacinales</taxon>
        <taxon>Serendipitaceae</taxon>
        <taxon>Serendipita</taxon>
    </lineage>
</organism>
<proteinExistence type="predicted"/>
<dbReference type="Proteomes" id="UP000007148">
    <property type="component" value="Unassembled WGS sequence"/>
</dbReference>
<name>G4TIS4_SERID</name>
<feature type="region of interest" description="Disordered" evidence="1">
    <location>
        <begin position="85"/>
        <end position="118"/>
    </location>
</feature>
<dbReference type="OrthoDB" id="3269156at2759"/>
<dbReference type="AlphaFoldDB" id="G4TIS4"/>
<keyword evidence="3" id="KW-1185">Reference proteome</keyword>
<dbReference type="EMBL" id="CAFZ01000111">
    <property type="protein sequence ID" value="CCA71217.1"/>
    <property type="molecule type" value="Genomic_DNA"/>
</dbReference>
<protein>
    <submittedName>
        <fullName evidence="2">Uncharacterized protein</fullName>
    </submittedName>
</protein>
<evidence type="ECO:0000256" key="1">
    <source>
        <dbReference type="SAM" id="MobiDB-lite"/>
    </source>
</evidence>
<gene>
    <name evidence="2" type="ORF">PIIN_05154</name>
</gene>
<evidence type="ECO:0000313" key="3">
    <source>
        <dbReference type="Proteomes" id="UP000007148"/>
    </source>
</evidence>
<evidence type="ECO:0000313" key="2">
    <source>
        <dbReference type="EMBL" id="CCA71217.1"/>
    </source>
</evidence>
<sequence>MTSTHKPPKATKKVFISSRGGSRTKGADAVARANVPPPPRMSLEAPLPRLTEAHYARGGEANSWKYVVEDGVFESALAHDQHRLRELGWKPKPHRPRSLRGGPAVPQKDRTKSETSSVFSFGKRTAAASITTLDIQNSLSADIHPSGSSIGQLEDRLYELSITSSEDVDQVSLSNFTAPSFLEEGEDDDVYSQYSVEAESFISESAVP</sequence>